<feature type="domain" description="Carbohydrate kinase PfkB" evidence="7">
    <location>
        <begin position="15"/>
        <end position="301"/>
    </location>
</feature>
<keyword evidence="4" id="KW-0418">Kinase</keyword>
<evidence type="ECO:0000256" key="2">
    <source>
        <dbReference type="ARBA" id="ARBA00022679"/>
    </source>
</evidence>
<accession>A0ABU1U8Z3</accession>
<dbReference type="Proteomes" id="UP001252243">
    <property type="component" value="Unassembled WGS sequence"/>
</dbReference>
<dbReference type="EC" id="2.7.1.4" evidence="8"/>
<name>A0ABU1U8Z3_9MICC</name>
<proteinExistence type="inferred from homology"/>
<evidence type="ECO:0000256" key="3">
    <source>
        <dbReference type="ARBA" id="ARBA00022741"/>
    </source>
</evidence>
<dbReference type="Gene3D" id="3.40.1190.20">
    <property type="match status" value="1"/>
</dbReference>
<dbReference type="Pfam" id="PF00294">
    <property type="entry name" value="PfkB"/>
    <property type="match status" value="1"/>
</dbReference>
<dbReference type="InterPro" id="IPR011611">
    <property type="entry name" value="PfkB_dom"/>
</dbReference>
<organism evidence="8 9">
    <name type="scientific">Arthrobacter ginsengisoli</name>
    <dbReference type="NCBI Taxonomy" id="1356565"/>
    <lineage>
        <taxon>Bacteria</taxon>
        <taxon>Bacillati</taxon>
        <taxon>Actinomycetota</taxon>
        <taxon>Actinomycetes</taxon>
        <taxon>Micrococcales</taxon>
        <taxon>Micrococcaceae</taxon>
        <taxon>Arthrobacter</taxon>
    </lineage>
</organism>
<evidence type="ECO:0000313" key="9">
    <source>
        <dbReference type="Proteomes" id="UP001252243"/>
    </source>
</evidence>
<comment type="similarity">
    <text evidence="1">Belongs to the carbohydrate kinase PfkB family.</text>
</comment>
<dbReference type="EMBL" id="JAVDVQ010000003">
    <property type="protein sequence ID" value="MDR7081646.1"/>
    <property type="molecule type" value="Genomic_DNA"/>
</dbReference>
<dbReference type="PANTHER" id="PTHR43085:SF1">
    <property type="entry name" value="PSEUDOURIDINE KINASE-RELATED"/>
    <property type="match status" value="1"/>
</dbReference>
<keyword evidence="5" id="KW-0067">ATP-binding</keyword>
<dbReference type="PROSITE" id="PS00584">
    <property type="entry name" value="PFKB_KINASES_2"/>
    <property type="match status" value="1"/>
</dbReference>
<reference evidence="8 9" key="1">
    <citation type="submission" date="2023-07" db="EMBL/GenBank/DDBJ databases">
        <title>Sorghum-associated microbial communities from plants grown in Nebraska, USA.</title>
        <authorList>
            <person name="Schachtman D."/>
        </authorList>
    </citation>
    <scope>NUCLEOTIDE SEQUENCE [LARGE SCALE GENOMIC DNA]</scope>
    <source>
        <strain evidence="8 9">BE167</strain>
    </source>
</reference>
<comment type="caution">
    <text evidence="8">The sequence shown here is derived from an EMBL/GenBank/DDBJ whole genome shotgun (WGS) entry which is preliminary data.</text>
</comment>
<evidence type="ECO:0000313" key="8">
    <source>
        <dbReference type="EMBL" id="MDR7081646.1"/>
    </source>
</evidence>
<protein>
    <submittedName>
        <fullName evidence="8">Fructokinase</fullName>
        <ecNumber evidence="8">2.7.1.4</ecNumber>
    </submittedName>
</protein>
<keyword evidence="3" id="KW-0547">Nucleotide-binding</keyword>
<feature type="region of interest" description="Disordered" evidence="6">
    <location>
        <begin position="296"/>
        <end position="334"/>
    </location>
</feature>
<evidence type="ECO:0000256" key="6">
    <source>
        <dbReference type="SAM" id="MobiDB-lite"/>
    </source>
</evidence>
<dbReference type="InterPro" id="IPR029056">
    <property type="entry name" value="Ribokinase-like"/>
</dbReference>
<gene>
    <name evidence="8" type="ORF">J2X01_000927</name>
</gene>
<keyword evidence="2 8" id="KW-0808">Transferase</keyword>
<sequence>MLTVIGEGLVDVVQSSSGIQAHVGGSPLNVAVGLARLDHPVQFIGRYGRDAYGESVAAHLKSSSVLLPVGPDGLPTSVATALVDDDGAASYTFELAWELPGLAARLPFMLQATTLLHTGSIATMLAPGAAEVLNAVEHAHPMATISFDPNCRPSIITDVDYARRQAEKFVTLADVVKASDEDLAWLYPGVDPLDSARRWLSLAGSEGPAMVVVTRGAHGPWGVNAAGEAHFPAPSVKVADTVGAGDSFMAALLSAVVDLGLAGAQNRKDLRELSPESLRELLAHAAWAAAVTVSRPGANPPTRVELNRMELDSQAPHTGETAGSGPESAELPSN</sequence>
<dbReference type="InterPro" id="IPR002173">
    <property type="entry name" value="Carboh/pur_kinase_PfkB_CS"/>
</dbReference>
<dbReference type="CDD" id="cd01167">
    <property type="entry name" value="bac_FRK"/>
    <property type="match status" value="1"/>
</dbReference>
<evidence type="ECO:0000256" key="5">
    <source>
        <dbReference type="ARBA" id="ARBA00022840"/>
    </source>
</evidence>
<evidence type="ECO:0000256" key="4">
    <source>
        <dbReference type="ARBA" id="ARBA00022777"/>
    </source>
</evidence>
<evidence type="ECO:0000256" key="1">
    <source>
        <dbReference type="ARBA" id="ARBA00010688"/>
    </source>
</evidence>
<dbReference type="InterPro" id="IPR050306">
    <property type="entry name" value="PfkB_Carbo_kinase"/>
</dbReference>
<dbReference type="SUPFAM" id="SSF53613">
    <property type="entry name" value="Ribokinase-like"/>
    <property type="match status" value="1"/>
</dbReference>
<dbReference type="RefSeq" id="WP_310051107.1">
    <property type="nucleotide sequence ID" value="NZ_JAVDVQ010000003.1"/>
</dbReference>
<keyword evidence="9" id="KW-1185">Reference proteome</keyword>
<evidence type="ECO:0000259" key="7">
    <source>
        <dbReference type="Pfam" id="PF00294"/>
    </source>
</evidence>
<dbReference type="PANTHER" id="PTHR43085">
    <property type="entry name" value="HEXOKINASE FAMILY MEMBER"/>
    <property type="match status" value="1"/>
</dbReference>
<dbReference type="GO" id="GO:0008865">
    <property type="term" value="F:fructokinase activity"/>
    <property type="evidence" value="ECO:0007669"/>
    <property type="project" value="UniProtKB-EC"/>
</dbReference>